<name>A0AA42SNH5_ACIJO</name>
<dbReference type="RefSeq" id="WP_279669631.1">
    <property type="nucleotide sequence ID" value="NZ_JAOCBE010000001.1"/>
</dbReference>
<reference evidence="1" key="1">
    <citation type="submission" date="2022-09" db="EMBL/GenBank/DDBJ databases">
        <title>Intensive care unit water sources are persistently colonized with multi-drug resistant bacteria and are the site of extensive horizontal gene transfer of antibiotic resistance genes.</title>
        <authorList>
            <person name="Diorio-Toth L."/>
        </authorList>
    </citation>
    <scope>NUCLEOTIDE SEQUENCE</scope>
    <source>
        <strain evidence="1">GD03920</strain>
    </source>
</reference>
<dbReference type="Proteomes" id="UP001159915">
    <property type="component" value="Unassembled WGS sequence"/>
</dbReference>
<gene>
    <name evidence="1" type="ORF">N5C10_02605</name>
</gene>
<organism evidence="1 2">
    <name type="scientific">Acinetobacter johnsonii</name>
    <dbReference type="NCBI Taxonomy" id="40214"/>
    <lineage>
        <taxon>Bacteria</taxon>
        <taxon>Pseudomonadati</taxon>
        <taxon>Pseudomonadota</taxon>
        <taxon>Gammaproteobacteria</taxon>
        <taxon>Moraxellales</taxon>
        <taxon>Moraxellaceae</taxon>
        <taxon>Acinetobacter</taxon>
    </lineage>
</organism>
<comment type="caution">
    <text evidence="1">The sequence shown here is derived from an EMBL/GenBank/DDBJ whole genome shotgun (WGS) entry which is preliminary data.</text>
</comment>
<accession>A0AA42SNH5</accession>
<evidence type="ECO:0000313" key="1">
    <source>
        <dbReference type="EMBL" id="MDH0968207.1"/>
    </source>
</evidence>
<evidence type="ECO:0000313" key="2">
    <source>
        <dbReference type="Proteomes" id="UP001159915"/>
    </source>
</evidence>
<dbReference type="EMBL" id="JAOCBE010000001">
    <property type="protein sequence ID" value="MDH0968207.1"/>
    <property type="molecule type" value="Genomic_DNA"/>
</dbReference>
<protein>
    <submittedName>
        <fullName evidence="1">Uncharacterized protein</fullName>
    </submittedName>
</protein>
<sequence>MCTPFNEFIEQLHKDGGLEDYALRVGTSPQYLFTHLKHRRKIPNKQFMQILAKESNGAFTFKDLVLWFYGLKTA</sequence>
<dbReference type="AlphaFoldDB" id="A0AA42SNH5"/>
<proteinExistence type="predicted"/>